<protein>
    <submittedName>
        <fullName evidence="7">Mediator of rna polymerase ii transcription subunit 26b</fullName>
    </submittedName>
</protein>
<dbReference type="InterPro" id="IPR035441">
    <property type="entry name" value="TFIIS/LEDGF_dom_sf"/>
</dbReference>
<dbReference type="STRING" id="49451.A0A1J6IJ39"/>
<dbReference type="PANTHER" id="PTHR46554">
    <property type="entry name" value="MEDIATOR OF RNA POLYMERASE II TRANSCRIPTION SUBUNIT 26A-RELATED"/>
    <property type="match status" value="1"/>
</dbReference>
<dbReference type="CDD" id="cd00183">
    <property type="entry name" value="TFIIS_I"/>
    <property type="match status" value="1"/>
</dbReference>
<keyword evidence="8" id="KW-1185">Reference proteome</keyword>
<keyword evidence="2 3" id="KW-0539">Nucleus</keyword>
<proteinExistence type="predicted"/>
<evidence type="ECO:0000256" key="5">
    <source>
        <dbReference type="SAM" id="MobiDB-lite"/>
    </source>
</evidence>
<evidence type="ECO:0000256" key="2">
    <source>
        <dbReference type="ARBA" id="ARBA00023242"/>
    </source>
</evidence>
<dbReference type="OMA" id="MELSKFF"/>
<name>A0A1J6IJ39_NICAT</name>
<dbReference type="GO" id="GO:0005634">
    <property type="term" value="C:nucleus"/>
    <property type="evidence" value="ECO:0007669"/>
    <property type="project" value="UniProtKB-SubCell"/>
</dbReference>
<feature type="region of interest" description="Disordered" evidence="5">
    <location>
        <begin position="406"/>
        <end position="441"/>
    </location>
</feature>
<evidence type="ECO:0000256" key="1">
    <source>
        <dbReference type="ARBA" id="ARBA00004123"/>
    </source>
</evidence>
<dbReference type="GeneID" id="109233129"/>
<dbReference type="SMR" id="A0A1J6IJ39"/>
<feature type="compositionally biased region" description="Polar residues" evidence="5">
    <location>
        <begin position="268"/>
        <end position="278"/>
    </location>
</feature>
<evidence type="ECO:0000259" key="6">
    <source>
        <dbReference type="PROSITE" id="PS51319"/>
    </source>
</evidence>
<dbReference type="PANTHER" id="PTHR46554:SF2">
    <property type="entry name" value="TFIIS N-TERMINAL DOMAIN-CONTAINING PROTEIN"/>
    <property type="match status" value="1"/>
</dbReference>
<dbReference type="Gramene" id="OIS97750">
    <property type="protein sequence ID" value="OIS97750"/>
    <property type="gene ID" value="A4A49_14761"/>
</dbReference>
<reference evidence="7" key="1">
    <citation type="submission" date="2016-11" db="EMBL/GenBank/DDBJ databases">
        <title>The genome of Nicotiana attenuata.</title>
        <authorList>
            <person name="Xu S."/>
            <person name="Brockmoeller T."/>
            <person name="Gaquerel E."/>
            <person name="Navarro A."/>
            <person name="Kuhl H."/>
            <person name="Gase K."/>
            <person name="Ling Z."/>
            <person name="Zhou W."/>
            <person name="Kreitzer C."/>
            <person name="Stanke M."/>
            <person name="Tang H."/>
            <person name="Lyons E."/>
            <person name="Pandey P."/>
            <person name="Pandey S.P."/>
            <person name="Timmermann B."/>
            <person name="Baldwin I.T."/>
        </authorList>
    </citation>
    <scope>NUCLEOTIDE SEQUENCE [LARGE SCALE GENOMIC DNA]</scope>
    <source>
        <strain evidence="7">UT</strain>
    </source>
</reference>
<feature type="coiled-coil region" evidence="4">
    <location>
        <begin position="376"/>
        <end position="403"/>
    </location>
</feature>
<feature type="compositionally biased region" description="Basic residues" evidence="5">
    <location>
        <begin position="419"/>
        <end position="441"/>
    </location>
</feature>
<evidence type="ECO:0000313" key="7">
    <source>
        <dbReference type="EMBL" id="OIS97750.1"/>
    </source>
</evidence>
<accession>A0A1J6IJ39</accession>
<dbReference type="Pfam" id="PF08711">
    <property type="entry name" value="Med26"/>
    <property type="match status" value="1"/>
</dbReference>
<dbReference type="InterPro" id="IPR017923">
    <property type="entry name" value="TFIIS_N"/>
</dbReference>
<sequence>MTKITGTLNKWRDYFETANSDIFNVIEYAVMVAAVDYPKEFKLRRDRIAELLFTCKVIRCFGCDKVELALPNAANDDDKVFVSEFGGCDVKESKSSRGDDQIGMNVNQKISNYSYDEAEALTDEIEQESKIVEEVLRIKEIIDNFHDESDSDIYECLRRLQLMALSVETLKATEIGKSVNALRKHSSNNIRHLARTLVEDWKVVVEAWVNATTAFTENTPESMKASVVDEEEEGLPSPPLDDLAFISTQTTSMEFSQFFDGMDDDGNIRNSGEFNQSHENGRKDNPVQKQQFAESVTAAPKDMKVEKPKKQTSVVKPNKPFGGDSGPGRPIQPTFERKLNNDEMKLLQKSDKGIIRQRHVPTQQNRLKCPDEDADRVKLEATKRKLQERYQEAEKAKKQRTIQVMELNDIPKQGFRKQGPGHKNSHVRPGNHNRHWPNGHR</sequence>
<dbReference type="PROSITE" id="PS51319">
    <property type="entry name" value="TFIIS_N"/>
    <property type="match status" value="1"/>
</dbReference>
<organism evidence="7 8">
    <name type="scientific">Nicotiana attenuata</name>
    <name type="common">Coyote tobacco</name>
    <dbReference type="NCBI Taxonomy" id="49451"/>
    <lineage>
        <taxon>Eukaryota</taxon>
        <taxon>Viridiplantae</taxon>
        <taxon>Streptophyta</taxon>
        <taxon>Embryophyta</taxon>
        <taxon>Tracheophyta</taxon>
        <taxon>Spermatophyta</taxon>
        <taxon>Magnoliopsida</taxon>
        <taxon>eudicotyledons</taxon>
        <taxon>Gunneridae</taxon>
        <taxon>Pentapetalae</taxon>
        <taxon>asterids</taxon>
        <taxon>lamiids</taxon>
        <taxon>Solanales</taxon>
        <taxon>Solanaceae</taxon>
        <taxon>Nicotianoideae</taxon>
        <taxon>Nicotianeae</taxon>
        <taxon>Nicotiana</taxon>
    </lineage>
</organism>
<dbReference type="EMBL" id="MJEQ01037192">
    <property type="protein sequence ID" value="OIS97750.1"/>
    <property type="molecule type" value="Genomic_DNA"/>
</dbReference>
<comment type="subcellular location">
    <subcellularLocation>
        <location evidence="1 3">Nucleus</location>
    </subcellularLocation>
</comment>
<gene>
    <name evidence="7" type="primary">MED26B_0</name>
    <name evidence="7" type="ORF">A4A49_14761</name>
</gene>
<dbReference type="SUPFAM" id="SSF47676">
    <property type="entry name" value="Conserved domain common to transcription factors TFIIS, elongin A, CRSP70"/>
    <property type="match status" value="1"/>
</dbReference>
<dbReference type="OrthoDB" id="44867at2759"/>
<dbReference type="KEGG" id="nau:109233129"/>
<evidence type="ECO:0000256" key="4">
    <source>
        <dbReference type="SAM" id="Coils"/>
    </source>
</evidence>
<dbReference type="SMART" id="SM00509">
    <property type="entry name" value="TFS2N"/>
    <property type="match status" value="1"/>
</dbReference>
<feature type="region of interest" description="Disordered" evidence="5">
    <location>
        <begin position="264"/>
        <end position="335"/>
    </location>
</feature>
<dbReference type="AlphaFoldDB" id="A0A1J6IJ39"/>
<dbReference type="Proteomes" id="UP000187609">
    <property type="component" value="Unassembled WGS sequence"/>
</dbReference>
<comment type="caution">
    <text evidence="7">The sequence shown here is derived from an EMBL/GenBank/DDBJ whole genome shotgun (WGS) entry which is preliminary data.</text>
</comment>
<dbReference type="Gene3D" id="1.20.930.10">
    <property type="entry name" value="Conserved domain common to transcription factors TFIIS, elongin A, CRSP70"/>
    <property type="match status" value="1"/>
</dbReference>
<feature type="domain" description="TFIIS N-terminal" evidence="6">
    <location>
        <begin position="133"/>
        <end position="208"/>
    </location>
</feature>
<evidence type="ECO:0000256" key="3">
    <source>
        <dbReference type="PROSITE-ProRule" id="PRU00649"/>
    </source>
</evidence>
<evidence type="ECO:0000313" key="8">
    <source>
        <dbReference type="Proteomes" id="UP000187609"/>
    </source>
</evidence>
<dbReference type="InterPro" id="IPR003617">
    <property type="entry name" value="TFIIS/CRSP70_N_sub"/>
</dbReference>
<keyword evidence="4" id="KW-0175">Coiled coil</keyword>